<accession>A0A077NZ57</accession>
<dbReference type="AlphaFoldDB" id="A0A077NZ57"/>
<comment type="caution">
    <text evidence="2">The sequence shown here is derived from an EMBL/GenBank/DDBJ whole genome shotgun (WGS) entry which is preliminary data.</text>
</comment>
<feature type="compositionally biased region" description="Polar residues" evidence="1">
    <location>
        <begin position="62"/>
        <end position="77"/>
    </location>
</feature>
<dbReference type="Proteomes" id="UP000028483">
    <property type="component" value="Unassembled WGS sequence"/>
</dbReference>
<dbReference type="RefSeq" id="WP_038252796.1">
    <property type="nucleotide sequence ID" value="NZ_CAWLUU010000027.1"/>
</dbReference>
<proteinExistence type="predicted"/>
<evidence type="ECO:0000313" key="2">
    <source>
        <dbReference type="EMBL" id="CDH07522.1"/>
    </source>
</evidence>
<dbReference type="HOGENOM" id="CLU_2653630_0_0_6"/>
<feature type="region of interest" description="Disordered" evidence="1">
    <location>
        <begin position="47"/>
        <end position="77"/>
    </location>
</feature>
<dbReference type="EMBL" id="CBSX010000194">
    <property type="protein sequence ID" value="CDH07522.1"/>
    <property type="molecule type" value="Genomic_DNA"/>
</dbReference>
<organism evidence="2">
    <name type="scientific">Xenorhabdus bovienii str. oregonense</name>
    <dbReference type="NCBI Taxonomy" id="1398202"/>
    <lineage>
        <taxon>Bacteria</taxon>
        <taxon>Pseudomonadati</taxon>
        <taxon>Pseudomonadota</taxon>
        <taxon>Gammaproteobacteria</taxon>
        <taxon>Enterobacterales</taxon>
        <taxon>Morganellaceae</taxon>
        <taxon>Xenorhabdus</taxon>
    </lineage>
</organism>
<reference evidence="2" key="1">
    <citation type="submission" date="2013-07" db="EMBL/GenBank/DDBJ databases">
        <title>Sub-species coevolution in mutualistic symbiosis.</title>
        <authorList>
            <person name="Murfin K."/>
            <person name="Klassen J."/>
            <person name="Lee M."/>
            <person name="Forst S."/>
            <person name="Stock P."/>
            <person name="Goodrich-Blair H."/>
        </authorList>
    </citation>
    <scope>NUCLEOTIDE SEQUENCE [LARGE SCALE GENOMIC DNA]</scope>
    <source>
        <strain evidence="2">Oregonense</strain>
    </source>
</reference>
<name>A0A077NZ57_XENBV</name>
<evidence type="ECO:0000256" key="1">
    <source>
        <dbReference type="SAM" id="MobiDB-lite"/>
    </source>
</evidence>
<sequence>MSNQNSVYSRDCQAILKDDLYIRLIEDSTNTPIPNVLYTLKNKEIEHSGTSDGQGMKLEEGLTSTPFTATIDSPKSV</sequence>
<protein>
    <submittedName>
        <fullName evidence="2">Uncharacterized protein</fullName>
    </submittedName>
</protein>
<gene>
    <name evidence="2" type="ORF">XBO1_300005</name>
</gene>